<evidence type="ECO:0000313" key="2">
    <source>
        <dbReference type="WBParaSite" id="PgE502_g001_t02"/>
    </source>
</evidence>
<reference evidence="2" key="1">
    <citation type="submission" date="2022-11" db="UniProtKB">
        <authorList>
            <consortium name="WormBaseParasite"/>
        </authorList>
    </citation>
    <scope>IDENTIFICATION</scope>
</reference>
<dbReference type="Proteomes" id="UP000887569">
    <property type="component" value="Unplaced"/>
</dbReference>
<dbReference type="WBParaSite" id="PgE502_g001_t02">
    <property type="protein sequence ID" value="PgE502_g001_t02"/>
    <property type="gene ID" value="PgE502_g001"/>
</dbReference>
<keyword evidence="1" id="KW-1185">Reference proteome</keyword>
<evidence type="ECO:0000313" key="1">
    <source>
        <dbReference type="Proteomes" id="UP000887569"/>
    </source>
</evidence>
<protein>
    <submittedName>
        <fullName evidence="2">Uncharacterized protein</fullName>
    </submittedName>
</protein>
<name>A0A915A3U2_PARUN</name>
<accession>A0A915A3U2</accession>
<proteinExistence type="predicted"/>
<organism evidence="1 2">
    <name type="scientific">Parascaris univalens</name>
    <name type="common">Nematode worm</name>
    <dbReference type="NCBI Taxonomy" id="6257"/>
    <lineage>
        <taxon>Eukaryota</taxon>
        <taxon>Metazoa</taxon>
        <taxon>Ecdysozoa</taxon>
        <taxon>Nematoda</taxon>
        <taxon>Chromadorea</taxon>
        <taxon>Rhabditida</taxon>
        <taxon>Spirurina</taxon>
        <taxon>Ascaridomorpha</taxon>
        <taxon>Ascaridoidea</taxon>
        <taxon>Ascarididae</taxon>
        <taxon>Parascaris</taxon>
    </lineage>
</organism>
<dbReference type="AlphaFoldDB" id="A0A915A3U2"/>
<sequence>MQGFPFYDKPMRIQFAREDSDIIAKAKGTYVDRQRKYQLARQAEKREKSEHPKDRKNVAKAILASPISSYSCPLNTAIALCSPSSFLSFFPWKVCAKLASTTSK</sequence>